<keyword evidence="2" id="KW-1185">Reference proteome</keyword>
<evidence type="ECO:0000313" key="2">
    <source>
        <dbReference type="Proteomes" id="UP001148018"/>
    </source>
</evidence>
<dbReference type="AlphaFoldDB" id="A0A9Q0IRH8"/>
<evidence type="ECO:0000313" key="1">
    <source>
        <dbReference type="EMBL" id="KAJ3607585.1"/>
    </source>
</evidence>
<accession>A0A9Q0IRH8</accession>
<proteinExistence type="predicted"/>
<comment type="caution">
    <text evidence="1">The sequence shown here is derived from an EMBL/GenBank/DDBJ whole genome shotgun (WGS) entry which is preliminary data.</text>
</comment>
<dbReference type="EMBL" id="JANIIK010000040">
    <property type="protein sequence ID" value="KAJ3607585.1"/>
    <property type="molecule type" value="Genomic_DNA"/>
</dbReference>
<dbReference type="Proteomes" id="UP001148018">
    <property type="component" value="Unassembled WGS sequence"/>
</dbReference>
<protein>
    <submittedName>
        <fullName evidence="1">Uncharacterized protein</fullName>
    </submittedName>
</protein>
<feature type="non-terminal residue" evidence="1">
    <location>
        <position position="1"/>
    </location>
</feature>
<reference evidence="1" key="1">
    <citation type="submission" date="2022-07" db="EMBL/GenBank/DDBJ databases">
        <title>Chromosome-level genome of Muraenolepis orangiensis.</title>
        <authorList>
            <person name="Kim J."/>
        </authorList>
    </citation>
    <scope>NUCLEOTIDE SEQUENCE</scope>
    <source>
        <strain evidence="1">KU_S4_2022</strain>
        <tissue evidence="1">Muscle</tissue>
    </source>
</reference>
<organism evidence="1 2">
    <name type="scientific">Muraenolepis orangiensis</name>
    <name type="common">Patagonian moray cod</name>
    <dbReference type="NCBI Taxonomy" id="630683"/>
    <lineage>
        <taxon>Eukaryota</taxon>
        <taxon>Metazoa</taxon>
        <taxon>Chordata</taxon>
        <taxon>Craniata</taxon>
        <taxon>Vertebrata</taxon>
        <taxon>Euteleostomi</taxon>
        <taxon>Actinopterygii</taxon>
        <taxon>Neopterygii</taxon>
        <taxon>Teleostei</taxon>
        <taxon>Neoteleostei</taxon>
        <taxon>Acanthomorphata</taxon>
        <taxon>Zeiogadaria</taxon>
        <taxon>Gadariae</taxon>
        <taxon>Gadiformes</taxon>
        <taxon>Muraenolepidoidei</taxon>
        <taxon>Muraenolepididae</taxon>
        <taxon>Muraenolepis</taxon>
    </lineage>
</organism>
<dbReference type="OrthoDB" id="1874403at2759"/>
<sequence>VTVRMYKRGSRGWLGRTPSASATIPSDTPVVFRVSGEDADAKIPVGAIRSVTLSV</sequence>
<gene>
    <name evidence="1" type="ORF">NHX12_024636</name>
</gene>
<name>A0A9Q0IRH8_9TELE</name>